<evidence type="ECO:0000256" key="1">
    <source>
        <dbReference type="ARBA" id="ARBA00022448"/>
    </source>
</evidence>
<keyword evidence="3" id="KW-0574">Periplasm</keyword>
<dbReference type="OrthoDB" id="5373249at2"/>
<dbReference type="NCBIfam" id="TIGR03002">
    <property type="entry name" value="outer_YhbN_LptA"/>
    <property type="match status" value="1"/>
</dbReference>
<dbReference type="InterPro" id="IPR014340">
    <property type="entry name" value="LptA"/>
</dbReference>
<feature type="domain" description="Organic solvent tolerance-like N-terminal" evidence="4">
    <location>
        <begin position="35"/>
        <end position="130"/>
    </location>
</feature>
<dbReference type="GO" id="GO:0030288">
    <property type="term" value="C:outer membrane-bounded periplasmic space"/>
    <property type="evidence" value="ECO:0007669"/>
    <property type="project" value="TreeGrafter"/>
</dbReference>
<dbReference type="Proteomes" id="UP000256424">
    <property type="component" value="Unassembled WGS sequence"/>
</dbReference>
<evidence type="ECO:0000313" key="5">
    <source>
        <dbReference type="EMBL" id="RDU71343.1"/>
    </source>
</evidence>
<organism evidence="5 6">
    <name type="scientific">Helicobacter aurati</name>
    <dbReference type="NCBI Taxonomy" id="137778"/>
    <lineage>
        <taxon>Bacteria</taxon>
        <taxon>Pseudomonadati</taxon>
        <taxon>Campylobacterota</taxon>
        <taxon>Epsilonproteobacteria</taxon>
        <taxon>Campylobacterales</taxon>
        <taxon>Helicobacteraceae</taxon>
        <taxon>Helicobacter</taxon>
    </lineage>
</organism>
<proteinExistence type="predicted"/>
<evidence type="ECO:0000313" key="6">
    <source>
        <dbReference type="Proteomes" id="UP000256424"/>
    </source>
</evidence>
<evidence type="ECO:0000259" key="4">
    <source>
        <dbReference type="Pfam" id="PF03968"/>
    </source>
</evidence>
<dbReference type="AlphaFoldDB" id="A0A3D8J1U8"/>
<keyword evidence="1" id="KW-0813">Transport</keyword>
<dbReference type="GO" id="GO:0015920">
    <property type="term" value="P:lipopolysaccharide transport"/>
    <property type="evidence" value="ECO:0007669"/>
    <property type="project" value="InterPro"/>
</dbReference>
<keyword evidence="6" id="KW-1185">Reference proteome</keyword>
<dbReference type="EMBL" id="NXLW01000012">
    <property type="protein sequence ID" value="RDU71343.1"/>
    <property type="molecule type" value="Genomic_DNA"/>
</dbReference>
<dbReference type="GO" id="GO:0017089">
    <property type="term" value="F:glycolipid transfer activity"/>
    <property type="evidence" value="ECO:0007669"/>
    <property type="project" value="TreeGrafter"/>
</dbReference>
<dbReference type="GO" id="GO:0001530">
    <property type="term" value="F:lipopolysaccharide binding"/>
    <property type="evidence" value="ECO:0007669"/>
    <property type="project" value="InterPro"/>
</dbReference>
<dbReference type="GO" id="GO:0009279">
    <property type="term" value="C:cell outer membrane"/>
    <property type="evidence" value="ECO:0007669"/>
    <property type="project" value="TreeGrafter"/>
</dbReference>
<name>A0A3D8J1U8_9HELI</name>
<protein>
    <submittedName>
        <fullName evidence="5">Lipopolysaccharide transport periplasmic protein LptA</fullName>
    </submittedName>
</protein>
<reference evidence="5 6" key="1">
    <citation type="submission" date="2018-04" db="EMBL/GenBank/DDBJ databases">
        <title>Novel Campyloabacter and Helicobacter Species and Strains.</title>
        <authorList>
            <person name="Mannion A.J."/>
            <person name="Shen Z."/>
            <person name="Fox J.G."/>
        </authorList>
    </citation>
    <scope>NUCLEOTIDE SEQUENCE [LARGE SCALE GENOMIC DNA]</scope>
    <source>
        <strain evidence="5 6">MIT 97-5075</strain>
    </source>
</reference>
<evidence type="ECO:0000256" key="3">
    <source>
        <dbReference type="ARBA" id="ARBA00022764"/>
    </source>
</evidence>
<sequence>MLYRFFLILCCFMMGYAKSSKNTIDIVAEHFKSVGNTTTITGAVKIKKGNDTLTADTVVVYTDKERKPISYEAKGNVRFTLITDDKRELHGKSKRLVYNVVKDEYRFYDDAVVQEVGKPNTLKGNEIVLSGNGDYANVVGKKDAPARIIFSLEK</sequence>
<keyword evidence="2" id="KW-0732">Signal</keyword>
<evidence type="ECO:0000256" key="2">
    <source>
        <dbReference type="ARBA" id="ARBA00022729"/>
    </source>
</evidence>
<dbReference type="Gene3D" id="2.60.450.10">
    <property type="entry name" value="Lipopolysaccharide (LPS) transport protein A like domain"/>
    <property type="match status" value="1"/>
</dbReference>
<dbReference type="RefSeq" id="WP_104763677.1">
    <property type="nucleotide sequence ID" value="NZ_FZPM01000028.1"/>
</dbReference>
<dbReference type="Pfam" id="PF03968">
    <property type="entry name" value="LptD_N"/>
    <property type="match status" value="1"/>
</dbReference>
<accession>A0A3D8J1U8</accession>
<comment type="caution">
    <text evidence="5">The sequence shown here is derived from an EMBL/GenBank/DDBJ whole genome shotgun (WGS) entry which is preliminary data.</text>
</comment>
<gene>
    <name evidence="5" type="primary">lptA</name>
    <name evidence="5" type="ORF">CQA66_06630</name>
</gene>
<dbReference type="PANTHER" id="PTHR36504">
    <property type="entry name" value="LIPOPOLYSACCHARIDE EXPORT SYSTEM PROTEIN LPTA"/>
    <property type="match status" value="1"/>
</dbReference>
<dbReference type="PANTHER" id="PTHR36504:SF1">
    <property type="entry name" value="LIPOPOLYSACCHARIDE EXPORT SYSTEM PROTEIN LPTA"/>
    <property type="match status" value="1"/>
</dbReference>
<dbReference type="InterPro" id="IPR052037">
    <property type="entry name" value="LPS_export_LptA"/>
</dbReference>
<dbReference type="InterPro" id="IPR005653">
    <property type="entry name" value="OstA-like_N"/>
</dbReference>